<dbReference type="RefSeq" id="WP_245960953.1">
    <property type="nucleotide sequence ID" value="NZ_RAPK01000008.1"/>
</dbReference>
<dbReference type="Gene3D" id="1.10.10.10">
    <property type="entry name" value="Winged helix-like DNA-binding domain superfamily/Winged helix DNA-binding domain"/>
    <property type="match status" value="1"/>
</dbReference>
<keyword evidence="6" id="KW-1185">Reference proteome</keyword>
<keyword evidence="3" id="KW-0804">Transcription</keyword>
<organism evidence="5 6">
    <name type="scientific">Sinobaca qinghaiensis</name>
    <dbReference type="NCBI Taxonomy" id="342944"/>
    <lineage>
        <taxon>Bacteria</taxon>
        <taxon>Bacillati</taxon>
        <taxon>Bacillota</taxon>
        <taxon>Bacilli</taxon>
        <taxon>Bacillales</taxon>
        <taxon>Sporolactobacillaceae</taxon>
        <taxon>Sinobaca</taxon>
    </lineage>
</organism>
<sequence length="119" mass="13751">MAQSDKCTTDKCMITNAMDLLGKKWVVLVMYKLLNGPRRFTELEADMAISGRLLSERLKDLEAANMVIRRIYPEIPPRVEYELTEKGKGIEPVIKEIYAWAEKWEAADLEHSKDLVDHK</sequence>
<dbReference type="AlphaFoldDB" id="A0A419V4Q4"/>
<keyword evidence="1" id="KW-0805">Transcription regulation</keyword>
<evidence type="ECO:0000313" key="6">
    <source>
        <dbReference type="Proteomes" id="UP000285120"/>
    </source>
</evidence>
<proteinExistence type="predicted"/>
<keyword evidence="2" id="KW-0238">DNA-binding</keyword>
<dbReference type="PROSITE" id="PS51118">
    <property type="entry name" value="HTH_HXLR"/>
    <property type="match status" value="1"/>
</dbReference>
<dbReference type="Pfam" id="PF01638">
    <property type="entry name" value="HxlR"/>
    <property type="match status" value="1"/>
</dbReference>
<reference evidence="5 6" key="1">
    <citation type="submission" date="2018-09" db="EMBL/GenBank/DDBJ databases">
        <title>Genomic Encyclopedia of Archaeal and Bacterial Type Strains, Phase II (KMG-II): from individual species to whole genera.</title>
        <authorList>
            <person name="Goeker M."/>
        </authorList>
    </citation>
    <scope>NUCLEOTIDE SEQUENCE [LARGE SCALE GENOMIC DNA]</scope>
    <source>
        <strain evidence="5 6">DSM 17008</strain>
    </source>
</reference>
<dbReference type="EMBL" id="RAPK01000008">
    <property type="protein sequence ID" value="RKD73366.1"/>
    <property type="molecule type" value="Genomic_DNA"/>
</dbReference>
<dbReference type="InterPro" id="IPR002577">
    <property type="entry name" value="HTH_HxlR"/>
</dbReference>
<dbReference type="PANTHER" id="PTHR33204">
    <property type="entry name" value="TRANSCRIPTIONAL REGULATOR, MARR FAMILY"/>
    <property type="match status" value="1"/>
</dbReference>
<dbReference type="Proteomes" id="UP000285120">
    <property type="component" value="Unassembled WGS sequence"/>
</dbReference>
<gene>
    <name evidence="5" type="ORF">ATL39_1659</name>
</gene>
<dbReference type="SUPFAM" id="SSF46785">
    <property type="entry name" value="Winged helix' DNA-binding domain"/>
    <property type="match status" value="1"/>
</dbReference>
<protein>
    <submittedName>
        <fullName evidence="5">HxlR family transcriptional regulator</fullName>
    </submittedName>
</protein>
<comment type="caution">
    <text evidence="5">The sequence shown here is derived from an EMBL/GenBank/DDBJ whole genome shotgun (WGS) entry which is preliminary data.</text>
</comment>
<evidence type="ECO:0000256" key="3">
    <source>
        <dbReference type="ARBA" id="ARBA00023163"/>
    </source>
</evidence>
<name>A0A419V4Q4_9BACL</name>
<evidence type="ECO:0000256" key="1">
    <source>
        <dbReference type="ARBA" id="ARBA00023015"/>
    </source>
</evidence>
<evidence type="ECO:0000256" key="2">
    <source>
        <dbReference type="ARBA" id="ARBA00023125"/>
    </source>
</evidence>
<dbReference type="InterPro" id="IPR036390">
    <property type="entry name" value="WH_DNA-bd_sf"/>
</dbReference>
<dbReference type="InterPro" id="IPR036388">
    <property type="entry name" value="WH-like_DNA-bd_sf"/>
</dbReference>
<evidence type="ECO:0000313" key="5">
    <source>
        <dbReference type="EMBL" id="RKD73366.1"/>
    </source>
</evidence>
<dbReference type="GO" id="GO:0003677">
    <property type="term" value="F:DNA binding"/>
    <property type="evidence" value="ECO:0007669"/>
    <property type="project" value="UniProtKB-KW"/>
</dbReference>
<accession>A0A419V4Q4</accession>
<dbReference type="PANTHER" id="PTHR33204:SF18">
    <property type="entry name" value="TRANSCRIPTIONAL REGULATORY PROTEIN"/>
    <property type="match status" value="1"/>
</dbReference>
<evidence type="ECO:0000259" key="4">
    <source>
        <dbReference type="PROSITE" id="PS51118"/>
    </source>
</evidence>
<feature type="domain" description="HTH hxlR-type" evidence="4">
    <location>
        <begin position="12"/>
        <end position="109"/>
    </location>
</feature>